<gene>
    <name evidence="1" type="ORF">F511_37614</name>
</gene>
<keyword evidence="1" id="KW-0560">Oxidoreductase</keyword>
<dbReference type="Proteomes" id="UP000250235">
    <property type="component" value="Unassembled WGS sequence"/>
</dbReference>
<protein>
    <submittedName>
        <fullName evidence="1">Peroxidase 4-like</fullName>
    </submittedName>
</protein>
<evidence type="ECO:0000313" key="1">
    <source>
        <dbReference type="EMBL" id="KZV54914.1"/>
    </source>
</evidence>
<sequence>MSTDSSDGSKSGSVGLLLLRRFVLYRFWRLGVSSKRIVKEATLCILLAFEQICFSVQVSDLSARDLVVVIVAQKVKHGSVSTWEHVTRFNHDPVRVCQLFAPGGKAFTGNDKITRSLIGSTTDFQFLHWNALESQRIFHEQNRLAKTIAAKFDDGSGGRRRERRGGVEFAE</sequence>
<accession>A0A2Z7D5K4</accession>
<name>A0A2Z7D5K4_9LAMI</name>
<dbReference type="AlphaFoldDB" id="A0A2Z7D5K4"/>
<proteinExistence type="predicted"/>
<organism evidence="1 2">
    <name type="scientific">Dorcoceras hygrometricum</name>
    <dbReference type="NCBI Taxonomy" id="472368"/>
    <lineage>
        <taxon>Eukaryota</taxon>
        <taxon>Viridiplantae</taxon>
        <taxon>Streptophyta</taxon>
        <taxon>Embryophyta</taxon>
        <taxon>Tracheophyta</taxon>
        <taxon>Spermatophyta</taxon>
        <taxon>Magnoliopsida</taxon>
        <taxon>eudicotyledons</taxon>
        <taxon>Gunneridae</taxon>
        <taxon>Pentapetalae</taxon>
        <taxon>asterids</taxon>
        <taxon>lamiids</taxon>
        <taxon>Lamiales</taxon>
        <taxon>Gesneriaceae</taxon>
        <taxon>Didymocarpoideae</taxon>
        <taxon>Trichosporeae</taxon>
        <taxon>Loxocarpinae</taxon>
        <taxon>Dorcoceras</taxon>
    </lineage>
</organism>
<keyword evidence="2" id="KW-1185">Reference proteome</keyword>
<keyword evidence="1" id="KW-0575">Peroxidase</keyword>
<reference evidence="1 2" key="1">
    <citation type="journal article" date="2015" name="Proc. Natl. Acad. Sci. U.S.A.">
        <title>The resurrection genome of Boea hygrometrica: A blueprint for survival of dehydration.</title>
        <authorList>
            <person name="Xiao L."/>
            <person name="Yang G."/>
            <person name="Zhang L."/>
            <person name="Yang X."/>
            <person name="Zhao S."/>
            <person name="Ji Z."/>
            <person name="Zhou Q."/>
            <person name="Hu M."/>
            <person name="Wang Y."/>
            <person name="Chen M."/>
            <person name="Xu Y."/>
            <person name="Jin H."/>
            <person name="Xiao X."/>
            <person name="Hu G."/>
            <person name="Bao F."/>
            <person name="Hu Y."/>
            <person name="Wan P."/>
            <person name="Li L."/>
            <person name="Deng X."/>
            <person name="Kuang T."/>
            <person name="Xiang C."/>
            <person name="Zhu J.K."/>
            <person name="Oliver M.J."/>
            <person name="He Y."/>
        </authorList>
    </citation>
    <scope>NUCLEOTIDE SEQUENCE [LARGE SCALE GENOMIC DNA]</scope>
    <source>
        <strain evidence="2">cv. XS01</strain>
    </source>
</reference>
<dbReference type="GO" id="GO:0004601">
    <property type="term" value="F:peroxidase activity"/>
    <property type="evidence" value="ECO:0007669"/>
    <property type="project" value="UniProtKB-KW"/>
</dbReference>
<dbReference type="EMBL" id="KQ989071">
    <property type="protein sequence ID" value="KZV54914.1"/>
    <property type="molecule type" value="Genomic_DNA"/>
</dbReference>
<evidence type="ECO:0000313" key="2">
    <source>
        <dbReference type="Proteomes" id="UP000250235"/>
    </source>
</evidence>